<dbReference type="SUPFAM" id="SSF56219">
    <property type="entry name" value="DNase I-like"/>
    <property type="match status" value="1"/>
</dbReference>
<sequence length="582" mass="64321">MQSSHSAPSGEVVPPAPGGPPQTSPKRAREVLENAGEAERGNTPLTLALLQEALQVNQQQITDSIQESIAGIGHRVAQVEANMGEHVKRTTELLDAMTDRRLELLEGKFATASFSTTSTTRTDGGTDAAPRPAIVVGGWDNDQSGEETLRLVKQHLTDLQCDLDLQDAFVPGIRRGFAIVPIQARRQEDVPDFRRRVREALQRVREAKIITGEKPQGGERHLWAAMSESPERRRRAQFAGKVKRLVLEEAGDKSLLEVEFGTGNVWYGRVRIASAVLTAPEEADKAGVGWISLPTLARQMGTSLSSLTAKWDELKQVSHPPDSDTHRGSMQFLTWNVGGLTPESALQLLGDLRKERIHPFAEPFVALLQEVIVDEGKLNYEKGNLQMIAGKQKNEWRGTAIVHTDDFQHSRTKLLLAGTCCTLQCGDLRLVVVSGHMPHHATIPEAAEIFHTWDKQLSKEAKGVLGMDANETFCARWGTSIISDSGRGEMMLESLEALSMKFPEQDISAPSYFPYNQLMHPRRLDYICTRRLLAEEGKVLSFRDLGRSDHEPILVPILAKIPAPPQGTPKTWGTRRLKGPPC</sequence>
<dbReference type="EMBL" id="CAJNJA010038808">
    <property type="protein sequence ID" value="CAE7750768.1"/>
    <property type="molecule type" value="Genomic_DNA"/>
</dbReference>
<dbReference type="Proteomes" id="UP000601435">
    <property type="component" value="Unassembled WGS sequence"/>
</dbReference>
<proteinExistence type="predicted"/>
<name>A0A812XTS7_9DINO</name>
<protein>
    <recommendedName>
        <fullName evidence="4">Endonuclease/exonuclease/phosphatase domain-containing protein</fullName>
    </recommendedName>
</protein>
<evidence type="ECO:0000256" key="1">
    <source>
        <dbReference type="SAM" id="MobiDB-lite"/>
    </source>
</evidence>
<evidence type="ECO:0000313" key="3">
    <source>
        <dbReference type="Proteomes" id="UP000601435"/>
    </source>
</evidence>
<keyword evidence="3" id="KW-1185">Reference proteome</keyword>
<dbReference type="AlphaFoldDB" id="A0A812XTS7"/>
<comment type="caution">
    <text evidence="2">The sequence shown here is derived from an EMBL/GenBank/DDBJ whole genome shotgun (WGS) entry which is preliminary data.</text>
</comment>
<dbReference type="Gene3D" id="3.60.10.10">
    <property type="entry name" value="Endonuclease/exonuclease/phosphatase"/>
    <property type="match status" value="1"/>
</dbReference>
<organism evidence="2 3">
    <name type="scientific">Symbiodinium necroappetens</name>
    <dbReference type="NCBI Taxonomy" id="1628268"/>
    <lineage>
        <taxon>Eukaryota</taxon>
        <taxon>Sar</taxon>
        <taxon>Alveolata</taxon>
        <taxon>Dinophyceae</taxon>
        <taxon>Suessiales</taxon>
        <taxon>Symbiodiniaceae</taxon>
        <taxon>Symbiodinium</taxon>
    </lineage>
</organism>
<dbReference type="InterPro" id="IPR036691">
    <property type="entry name" value="Endo/exonu/phosph_ase_sf"/>
</dbReference>
<accession>A0A812XTS7</accession>
<dbReference type="OrthoDB" id="10457138at2759"/>
<evidence type="ECO:0008006" key="4">
    <source>
        <dbReference type="Google" id="ProtNLM"/>
    </source>
</evidence>
<feature type="region of interest" description="Disordered" evidence="1">
    <location>
        <begin position="1"/>
        <end position="29"/>
    </location>
</feature>
<feature type="compositionally biased region" description="Pro residues" evidence="1">
    <location>
        <begin position="14"/>
        <end position="23"/>
    </location>
</feature>
<feature type="compositionally biased region" description="Low complexity" evidence="1">
    <location>
        <begin position="1"/>
        <end position="13"/>
    </location>
</feature>
<evidence type="ECO:0000313" key="2">
    <source>
        <dbReference type="EMBL" id="CAE7750768.1"/>
    </source>
</evidence>
<gene>
    <name evidence="2" type="ORF">SNEC2469_LOCUS21766</name>
</gene>
<reference evidence="2" key="1">
    <citation type="submission" date="2021-02" db="EMBL/GenBank/DDBJ databases">
        <authorList>
            <person name="Dougan E. K."/>
            <person name="Rhodes N."/>
            <person name="Thang M."/>
            <person name="Chan C."/>
        </authorList>
    </citation>
    <scope>NUCLEOTIDE SEQUENCE</scope>
</reference>